<evidence type="ECO:0000313" key="4">
    <source>
        <dbReference type="Proteomes" id="UP001161697"/>
    </source>
</evidence>
<dbReference type="InterPro" id="IPR012340">
    <property type="entry name" value="NA-bd_OB-fold"/>
</dbReference>
<dbReference type="Proteomes" id="UP001161697">
    <property type="component" value="Unassembled WGS sequence"/>
</dbReference>
<dbReference type="SUPFAM" id="SSF50249">
    <property type="entry name" value="Nucleic acid-binding proteins"/>
    <property type="match status" value="1"/>
</dbReference>
<evidence type="ECO:0000256" key="1">
    <source>
        <dbReference type="SAM" id="MobiDB-lite"/>
    </source>
</evidence>
<dbReference type="RefSeq" id="WP_279534618.1">
    <property type="nucleotide sequence ID" value="NZ_CP104579.1"/>
</dbReference>
<dbReference type="AlphaFoldDB" id="A0AA42U021"/>
<gene>
    <name evidence="3" type="ORF">N5J11_15185</name>
</gene>
<name>A0AA42U021_ECTOL</name>
<evidence type="ECO:0000313" key="3">
    <source>
        <dbReference type="EMBL" id="MDH1340545.1"/>
    </source>
</evidence>
<dbReference type="PIRSF" id="PIRSF004311">
    <property type="entry name" value="Helix_destablz_SSB_T7"/>
    <property type="match status" value="1"/>
</dbReference>
<dbReference type="HAMAP" id="MF_04153">
    <property type="entry name" value="SSB_T7"/>
    <property type="match status" value="1"/>
</dbReference>
<organism evidence="3 4">
    <name type="scientific">Ectopseudomonas oleovorans</name>
    <name type="common">Pseudomonas oleovorans</name>
    <dbReference type="NCBI Taxonomy" id="301"/>
    <lineage>
        <taxon>Bacteria</taxon>
        <taxon>Pseudomonadati</taxon>
        <taxon>Pseudomonadota</taxon>
        <taxon>Gammaproteobacteria</taxon>
        <taxon>Pseudomonadales</taxon>
        <taxon>Pseudomonadaceae</taxon>
        <taxon>Ectopseudomonas</taxon>
    </lineage>
</organism>
<dbReference type="InterPro" id="IPR016411">
    <property type="entry name" value="SSB_T7"/>
</dbReference>
<reference evidence="3" key="1">
    <citation type="submission" date="2022-09" db="EMBL/GenBank/DDBJ databases">
        <title>Intensive care unit water sources are persistently colonized with multi-drug resistant bacteria and are the site of extensive horizontal gene transfer of antibiotic resistance genes.</title>
        <authorList>
            <person name="Diorio-Toth L."/>
        </authorList>
    </citation>
    <scope>NUCLEOTIDE SEQUENCE</scope>
    <source>
        <strain evidence="3">GD03704</strain>
    </source>
</reference>
<comment type="caution">
    <text evidence="3">The sequence shown here is derived from an EMBL/GenBank/DDBJ whole genome shotgun (WGS) entry which is preliminary data.</text>
</comment>
<feature type="region of interest" description="Disordered" evidence="1">
    <location>
        <begin position="190"/>
        <end position="225"/>
    </location>
</feature>
<dbReference type="EMBL" id="JAOCJE010000001">
    <property type="protein sequence ID" value="MDH1340545.1"/>
    <property type="molecule type" value="Genomic_DNA"/>
</dbReference>
<dbReference type="Pfam" id="PF21265">
    <property type="entry name" value="SBB_T7"/>
    <property type="match status" value="1"/>
</dbReference>
<sequence length="225" mass="24824">MSSFQKKEYFFTPIGVVEPYCYIAKPDFGQGDFASERGKYKVNLTVPSDKAQPLIDKIVALYESDYAKRLAEHKKNPPQVARGKKPLTPYQGDLPFVENDDGTVTFKLSSYDRYERDGEVIMKPLKVVDSKGKAIPKVPNISGGSEGKARFSMMAYGWTNVAGASVKLQLDSFMLTKLVEFGGGDDAWAEEAEEGYVASESQKQAQGDEWEAQGEEAQGDDGGDF</sequence>
<feature type="compositionally biased region" description="Acidic residues" evidence="1">
    <location>
        <begin position="208"/>
        <end position="225"/>
    </location>
</feature>
<feature type="domain" description="Single-stranded DNA-binding protein BPT7" evidence="2">
    <location>
        <begin position="14"/>
        <end position="178"/>
    </location>
</feature>
<accession>A0AA42U021</accession>
<evidence type="ECO:0000259" key="2">
    <source>
        <dbReference type="Pfam" id="PF21265"/>
    </source>
</evidence>
<protein>
    <submittedName>
        <fullName evidence="3">DUF2815 family protein</fullName>
    </submittedName>
</protein>
<dbReference type="InterPro" id="IPR049476">
    <property type="entry name" value="SBB_BPT7"/>
</dbReference>
<proteinExistence type="inferred from homology"/>
<dbReference type="Gene3D" id="2.40.50.140">
    <property type="entry name" value="Nucleic acid-binding proteins"/>
    <property type="match status" value="1"/>
</dbReference>
<dbReference type="GO" id="GO:0003677">
    <property type="term" value="F:DNA binding"/>
    <property type="evidence" value="ECO:0007669"/>
    <property type="project" value="InterPro"/>
</dbReference>